<organism evidence="1 2">
    <name type="scientific">Ralstonia phage RSF1</name>
    <dbReference type="NCBI Taxonomy" id="1689679"/>
    <lineage>
        <taxon>Viruses</taxon>
        <taxon>Duplodnaviria</taxon>
        <taxon>Heunggongvirae</taxon>
        <taxon>Uroviricota</taxon>
        <taxon>Caudoviricetes</taxon>
        <taxon>Chimalliviridae</taxon>
        <taxon>Chiangmaivirus</taxon>
        <taxon>Chiangmaivirus RSF1</taxon>
    </lineage>
</organism>
<dbReference type="OrthoDB" id="32698at10239"/>
<dbReference type="RefSeq" id="YP_009207854.1">
    <property type="nucleotide sequence ID" value="NC_028899.1"/>
</dbReference>
<accession>A0A0K2QQI9</accession>
<protein>
    <submittedName>
        <fullName evidence="1">Uncharacterized protein</fullName>
    </submittedName>
</protein>
<dbReference type="GeneID" id="26634511"/>
<dbReference type="EMBL" id="AP014927">
    <property type="protein sequence ID" value="BAS04842.1"/>
    <property type="molecule type" value="Genomic_DNA"/>
</dbReference>
<evidence type="ECO:0000313" key="1">
    <source>
        <dbReference type="EMBL" id="BAS04842.1"/>
    </source>
</evidence>
<sequence length="162" mass="18550">MTEMADITKVAQNAIDEAMAHYFVNLATSGDNRNNEAQFLADVLLQTQGWLVFTEDSLQNIQDLIFKDTLHLNLVYTLTALFHSRFTLPKEDYDQLIEHLAHSFNTKECKDEKLSFLPKQYADRIPEPGAITSILRNNRHLVMLVVFYTYGNPSILADALEK</sequence>
<keyword evidence="2" id="KW-1185">Reference proteome</keyword>
<dbReference type="Proteomes" id="UP000202583">
    <property type="component" value="Segment"/>
</dbReference>
<name>A0A0K2QQI9_9CAUD</name>
<reference evidence="1 2" key="1">
    <citation type="submission" date="2015-07" db="EMBL/GenBank/DDBJ databases">
        <title>Two Asian jumbo phage RSL2 and RSF1 infecting the phytopathogen Ralstonia solanacearum share common features related to the phi-KZ-like phages.</title>
        <authorList>
            <person name="Kawasaki T."/>
            <person name="Fujie M."/>
            <person name="Chatchawankanphanich O."/>
            <person name="Ogata H."/>
            <person name="Yamada T."/>
        </authorList>
    </citation>
    <scope>NUCLEOTIDE SEQUENCE [LARGE SCALE GENOMIC DNA]</scope>
    <source>
        <strain evidence="1 2">RSF1</strain>
    </source>
</reference>
<evidence type="ECO:0000313" key="2">
    <source>
        <dbReference type="Proteomes" id="UP000202583"/>
    </source>
</evidence>
<dbReference type="KEGG" id="vg:26634511"/>
<proteinExistence type="predicted"/>